<keyword evidence="6" id="KW-0597">Phosphoprotein</keyword>
<dbReference type="EMBL" id="SMBH01000009">
    <property type="protein sequence ID" value="TCU14463.1"/>
    <property type="molecule type" value="Genomic_DNA"/>
</dbReference>
<dbReference type="Pfam" id="PF00512">
    <property type="entry name" value="HisKA"/>
    <property type="match status" value="1"/>
</dbReference>
<dbReference type="InterPro" id="IPR005467">
    <property type="entry name" value="His_kinase_dom"/>
</dbReference>
<keyword evidence="12 16" id="KW-1133">Transmembrane helix</keyword>
<dbReference type="PROSITE" id="PS50109">
    <property type="entry name" value="HIS_KIN"/>
    <property type="match status" value="1"/>
</dbReference>
<evidence type="ECO:0000256" key="5">
    <source>
        <dbReference type="ARBA" id="ARBA00022519"/>
    </source>
</evidence>
<reference evidence="21" key="4">
    <citation type="submission" date="2022-09" db="EMBL/GenBank/DDBJ databases">
        <title>Australian commercial rhizobial inoculants.</title>
        <authorList>
            <person name="Kohlmeier M.G."/>
            <person name="O'Hara G.W."/>
            <person name="Colombi E."/>
            <person name="Ramsay J.P."/>
            <person name="Terpolilli J."/>
        </authorList>
    </citation>
    <scope>NUCLEOTIDE SEQUENCE</scope>
    <source>
        <strain evidence="21">WSM1592</strain>
    </source>
</reference>
<comment type="subcellular location">
    <subcellularLocation>
        <location evidence="2">Cell inner membrane</location>
        <topology evidence="2">Multi-pass membrane protein</topology>
    </subcellularLocation>
</comment>
<dbReference type="Gene3D" id="1.10.8.500">
    <property type="entry name" value="HAMP domain in histidine kinase"/>
    <property type="match status" value="1"/>
</dbReference>
<name>A0A2N0D628_RHISU</name>
<evidence type="ECO:0000256" key="2">
    <source>
        <dbReference type="ARBA" id="ARBA00004429"/>
    </source>
</evidence>
<dbReference type="RefSeq" id="WP_084606456.1">
    <property type="nucleotide sequence ID" value="NZ_CP104143.1"/>
</dbReference>
<reference evidence="19 22" key="1">
    <citation type="submission" date="2017-11" db="EMBL/GenBank/DDBJ databases">
        <authorList>
            <person name="Han C.G."/>
        </authorList>
    </citation>
    <scope>NUCLEOTIDE SEQUENCE [LARGE SCALE GENOMIC DNA]</scope>
    <source>
        <strain evidence="19 22">HCNT1</strain>
    </source>
</reference>
<dbReference type="SUPFAM" id="SSF47384">
    <property type="entry name" value="Homodimeric domain of signal transducing histidine kinase"/>
    <property type="match status" value="1"/>
</dbReference>
<dbReference type="AlphaFoldDB" id="A0A2N0D628"/>
<evidence type="ECO:0000256" key="15">
    <source>
        <dbReference type="SAM" id="MobiDB-lite"/>
    </source>
</evidence>
<evidence type="ECO:0000256" key="8">
    <source>
        <dbReference type="ARBA" id="ARBA00022692"/>
    </source>
</evidence>
<evidence type="ECO:0000256" key="7">
    <source>
        <dbReference type="ARBA" id="ARBA00022679"/>
    </source>
</evidence>
<evidence type="ECO:0000313" key="24">
    <source>
        <dbReference type="Proteomes" id="UP001060123"/>
    </source>
</evidence>
<dbReference type="GO" id="GO:0005886">
    <property type="term" value="C:plasma membrane"/>
    <property type="evidence" value="ECO:0007669"/>
    <property type="project" value="UniProtKB-SubCell"/>
</dbReference>
<dbReference type="GO" id="GO:0005524">
    <property type="term" value="F:ATP binding"/>
    <property type="evidence" value="ECO:0007669"/>
    <property type="project" value="UniProtKB-KW"/>
</dbReference>
<dbReference type="InterPro" id="IPR050980">
    <property type="entry name" value="2C_sensor_his_kinase"/>
</dbReference>
<sequence length="521" mass="57614">MIYWWRRSLAAQFIGFTLLALVVSQAITFLISWDERAKALQAAMKSEFFSRSASITRLMETIAPELRERVLLASETSYSRFWLSNEDISNPTVWRSRAVEELARPLDNFVDLSQKFGLNASSAGARLSAQDVAKANSGENWTSPMQVLWNQPQPAKFVYFDGRSGYGLAIRLNDGVWLNCAYHKVDTTSWWNSKSLTSLGTTALILSLIGVFIASRIARPLRRLAVSAEALGRGENLPPLPEEGPDDIRRTSEAFNRMQQRLHRFVEDRTRMLAAIGHDLRTPLTSLRLRAEFVKDAEVQEKMVSTIDELRSMTEAAISFAQGESTVEETRAIELQALVSSICDDLADIGLPVVYMDGDKTTYRCRPDGLRRAVRNLAENAVRYAGHARVYVQQSAAGVDIVVEDNGPGIPEGMTDKVFAPFFRLETSRNRDTGGVGLGLSIARAVARQHGGDIALYPNNPGLKAVISLPKEGRVDPPSSKRSRNSKSAISLKRPARNNTVPAAEPQAPARASLSLPRPKT</sequence>
<evidence type="ECO:0000259" key="18">
    <source>
        <dbReference type="PROSITE" id="PS50885"/>
    </source>
</evidence>
<dbReference type="Gene3D" id="1.10.287.130">
    <property type="match status" value="1"/>
</dbReference>
<evidence type="ECO:0000256" key="14">
    <source>
        <dbReference type="ARBA" id="ARBA00023136"/>
    </source>
</evidence>
<dbReference type="Pfam" id="PF00672">
    <property type="entry name" value="HAMP"/>
    <property type="match status" value="1"/>
</dbReference>
<dbReference type="CDD" id="cd00082">
    <property type="entry name" value="HisKA"/>
    <property type="match status" value="1"/>
</dbReference>
<dbReference type="InterPro" id="IPR003594">
    <property type="entry name" value="HATPase_dom"/>
</dbReference>
<evidence type="ECO:0000313" key="19">
    <source>
        <dbReference type="EMBL" id="PKA41512.1"/>
    </source>
</evidence>
<keyword evidence="11" id="KW-0067">ATP-binding</keyword>
<dbReference type="Proteomes" id="UP000232164">
    <property type="component" value="Unassembled WGS sequence"/>
</dbReference>
<evidence type="ECO:0000256" key="6">
    <source>
        <dbReference type="ARBA" id="ARBA00022553"/>
    </source>
</evidence>
<dbReference type="InterPro" id="IPR003660">
    <property type="entry name" value="HAMP_dom"/>
</dbReference>
<feature type="transmembrane region" description="Helical" evidence="16">
    <location>
        <begin position="196"/>
        <end position="214"/>
    </location>
</feature>
<evidence type="ECO:0000256" key="11">
    <source>
        <dbReference type="ARBA" id="ARBA00022840"/>
    </source>
</evidence>
<keyword evidence="24" id="KW-1185">Reference proteome</keyword>
<keyword evidence="4" id="KW-1003">Cell membrane</keyword>
<evidence type="ECO:0000256" key="10">
    <source>
        <dbReference type="ARBA" id="ARBA00022777"/>
    </source>
</evidence>
<feature type="region of interest" description="Disordered" evidence="15">
    <location>
        <begin position="469"/>
        <end position="521"/>
    </location>
</feature>
<evidence type="ECO:0000256" key="4">
    <source>
        <dbReference type="ARBA" id="ARBA00022475"/>
    </source>
</evidence>
<dbReference type="GO" id="GO:0000155">
    <property type="term" value="F:phosphorelay sensor kinase activity"/>
    <property type="evidence" value="ECO:0007669"/>
    <property type="project" value="InterPro"/>
</dbReference>
<evidence type="ECO:0000256" key="12">
    <source>
        <dbReference type="ARBA" id="ARBA00022989"/>
    </source>
</evidence>
<evidence type="ECO:0000259" key="17">
    <source>
        <dbReference type="PROSITE" id="PS50109"/>
    </source>
</evidence>
<gene>
    <name evidence="19" type="ORF">CWR43_22105</name>
    <name evidence="20" type="ORF">EV132_109186</name>
    <name evidence="21" type="ORF">N2599_13405</name>
</gene>
<dbReference type="PANTHER" id="PTHR44936:SF5">
    <property type="entry name" value="SENSOR HISTIDINE KINASE ENVZ"/>
    <property type="match status" value="1"/>
</dbReference>
<evidence type="ECO:0000313" key="23">
    <source>
        <dbReference type="Proteomes" id="UP000294576"/>
    </source>
</evidence>
<dbReference type="OrthoDB" id="9804645at2"/>
<keyword evidence="10 19" id="KW-0418">Kinase</keyword>
<keyword evidence="8 16" id="KW-0812">Transmembrane</keyword>
<reference evidence="20 23" key="3">
    <citation type="submission" date="2019-03" db="EMBL/GenBank/DDBJ databases">
        <title>Genomic Encyclopedia of Type Strains, Phase IV (KMG-V): Genome sequencing to study the core and pangenomes of soil and plant-associated prokaryotes.</title>
        <authorList>
            <person name="Whitman W."/>
        </authorList>
    </citation>
    <scope>NUCLEOTIDE SEQUENCE [LARGE SCALE GENOMIC DNA]</scope>
    <source>
        <strain evidence="20 23">Hc14</strain>
    </source>
</reference>
<dbReference type="PANTHER" id="PTHR44936">
    <property type="entry name" value="SENSOR PROTEIN CREC"/>
    <property type="match status" value="1"/>
</dbReference>
<dbReference type="STRING" id="1041146.GCA_000427985_06909"/>
<evidence type="ECO:0000256" key="9">
    <source>
        <dbReference type="ARBA" id="ARBA00022741"/>
    </source>
</evidence>
<dbReference type="SUPFAM" id="SSF55874">
    <property type="entry name" value="ATPase domain of HSP90 chaperone/DNA topoisomerase II/histidine kinase"/>
    <property type="match status" value="1"/>
</dbReference>
<evidence type="ECO:0000256" key="13">
    <source>
        <dbReference type="ARBA" id="ARBA00023012"/>
    </source>
</evidence>
<dbReference type="InterPro" id="IPR003661">
    <property type="entry name" value="HisK_dim/P_dom"/>
</dbReference>
<dbReference type="SMART" id="SM00388">
    <property type="entry name" value="HisKA"/>
    <property type="match status" value="1"/>
</dbReference>
<dbReference type="SMART" id="SM00387">
    <property type="entry name" value="HATPase_c"/>
    <property type="match status" value="1"/>
</dbReference>
<dbReference type="SMART" id="SM00304">
    <property type="entry name" value="HAMP"/>
    <property type="match status" value="1"/>
</dbReference>
<dbReference type="InterPro" id="IPR036890">
    <property type="entry name" value="HATPase_C_sf"/>
</dbReference>
<dbReference type="PRINTS" id="PR00344">
    <property type="entry name" value="BCTRLSENSOR"/>
</dbReference>
<accession>A0A2N0D628</accession>
<evidence type="ECO:0000313" key="20">
    <source>
        <dbReference type="EMBL" id="TCU14463.1"/>
    </source>
</evidence>
<proteinExistence type="predicted"/>
<feature type="domain" description="Histidine kinase" evidence="17">
    <location>
        <begin position="275"/>
        <end position="473"/>
    </location>
</feature>
<evidence type="ECO:0000256" key="1">
    <source>
        <dbReference type="ARBA" id="ARBA00000085"/>
    </source>
</evidence>
<dbReference type="EMBL" id="PIQN01000017">
    <property type="protein sequence ID" value="PKA41512.1"/>
    <property type="molecule type" value="Genomic_DNA"/>
</dbReference>
<dbReference type="Proteomes" id="UP001060123">
    <property type="component" value="Chromosome"/>
</dbReference>
<evidence type="ECO:0000256" key="16">
    <source>
        <dbReference type="SAM" id="Phobius"/>
    </source>
</evidence>
<dbReference type="CDD" id="cd00075">
    <property type="entry name" value="HATPase"/>
    <property type="match status" value="1"/>
</dbReference>
<protein>
    <recommendedName>
        <fullName evidence="3">histidine kinase</fullName>
        <ecNumber evidence="3">2.7.13.3</ecNumber>
    </recommendedName>
</protein>
<comment type="catalytic activity">
    <reaction evidence="1">
        <text>ATP + protein L-histidine = ADP + protein N-phospho-L-histidine.</text>
        <dbReference type="EC" id="2.7.13.3"/>
    </reaction>
</comment>
<dbReference type="Proteomes" id="UP000294576">
    <property type="component" value="Unassembled WGS sequence"/>
</dbReference>
<keyword evidence="5" id="KW-0997">Cell inner membrane</keyword>
<keyword evidence="14 16" id="KW-0472">Membrane</keyword>
<evidence type="ECO:0000313" key="22">
    <source>
        <dbReference type="Proteomes" id="UP000232164"/>
    </source>
</evidence>
<dbReference type="EMBL" id="CP104143">
    <property type="protein sequence ID" value="UWU13151.1"/>
    <property type="molecule type" value="Genomic_DNA"/>
</dbReference>
<keyword evidence="7" id="KW-0808">Transferase</keyword>
<reference evidence="19 22" key="2">
    <citation type="submission" date="2017-12" db="EMBL/GenBank/DDBJ databases">
        <title>Genome sequence of Rhizobium sullae HCNT1 isolated from Sulla coronaria nodules and featuring peculiar denitrification phenotypes.</title>
        <authorList>
            <person name="De Diego-Diaz B."/>
            <person name="Treu L."/>
            <person name="Campanaro S."/>
            <person name="Da Silva Duarte V."/>
            <person name="Basaglia M."/>
            <person name="Favaro L."/>
            <person name="Casella S."/>
            <person name="Squartini A."/>
        </authorList>
    </citation>
    <scope>NUCLEOTIDE SEQUENCE [LARGE SCALE GENOMIC DNA]</scope>
    <source>
        <strain evidence="19 22">HCNT1</strain>
    </source>
</reference>
<keyword evidence="13" id="KW-0902">Two-component regulatory system</keyword>
<organism evidence="19 22">
    <name type="scientific">Rhizobium sullae</name>
    <name type="common">Rhizobium hedysari</name>
    <dbReference type="NCBI Taxonomy" id="50338"/>
    <lineage>
        <taxon>Bacteria</taxon>
        <taxon>Pseudomonadati</taxon>
        <taxon>Pseudomonadota</taxon>
        <taxon>Alphaproteobacteria</taxon>
        <taxon>Hyphomicrobiales</taxon>
        <taxon>Rhizobiaceae</taxon>
        <taxon>Rhizobium/Agrobacterium group</taxon>
        <taxon>Rhizobium</taxon>
    </lineage>
</organism>
<dbReference type="PROSITE" id="PS50885">
    <property type="entry name" value="HAMP"/>
    <property type="match status" value="1"/>
</dbReference>
<dbReference type="Pfam" id="PF02518">
    <property type="entry name" value="HATPase_c"/>
    <property type="match status" value="1"/>
</dbReference>
<evidence type="ECO:0000313" key="21">
    <source>
        <dbReference type="EMBL" id="UWU13151.1"/>
    </source>
</evidence>
<feature type="domain" description="HAMP" evidence="18">
    <location>
        <begin position="215"/>
        <end position="267"/>
    </location>
</feature>
<dbReference type="EC" id="2.7.13.3" evidence="3"/>
<evidence type="ECO:0000256" key="3">
    <source>
        <dbReference type="ARBA" id="ARBA00012438"/>
    </source>
</evidence>
<dbReference type="CDD" id="cd06225">
    <property type="entry name" value="HAMP"/>
    <property type="match status" value="1"/>
</dbReference>
<dbReference type="InterPro" id="IPR004358">
    <property type="entry name" value="Sig_transdc_His_kin-like_C"/>
</dbReference>
<keyword evidence="9" id="KW-0547">Nucleotide-binding</keyword>
<dbReference type="InterPro" id="IPR036097">
    <property type="entry name" value="HisK_dim/P_sf"/>
</dbReference>
<dbReference type="Gene3D" id="3.30.565.10">
    <property type="entry name" value="Histidine kinase-like ATPase, C-terminal domain"/>
    <property type="match status" value="1"/>
</dbReference>